<keyword evidence="5 7" id="KW-1133">Transmembrane helix</keyword>
<evidence type="ECO:0000256" key="6">
    <source>
        <dbReference type="ARBA" id="ARBA00023136"/>
    </source>
</evidence>
<dbReference type="Pfam" id="PF21082">
    <property type="entry name" value="MS_channel_3rd"/>
    <property type="match status" value="1"/>
</dbReference>
<feature type="domain" description="Mechanosensitive ion channel transmembrane helices 2/3" evidence="11">
    <location>
        <begin position="554"/>
        <end position="590"/>
    </location>
</feature>
<dbReference type="SUPFAM" id="SSF82861">
    <property type="entry name" value="Mechanosensitive channel protein MscS (YggB), transmembrane region"/>
    <property type="match status" value="1"/>
</dbReference>
<accession>A0ABY7MHH0</accession>
<dbReference type="Gene3D" id="2.30.30.60">
    <property type="match status" value="1"/>
</dbReference>
<dbReference type="Gene3D" id="1.10.287.1260">
    <property type="match status" value="2"/>
</dbReference>
<dbReference type="InterPro" id="IPR011014">
    <property type="entry name" value="MscS_channel_TM-2"/>
</dbReference>
<evidence type="ECO:0000256" key="7">
    <source>
        <dbReference type="SAM" id="Phobius"/>
    </source>
</evidence>
<evidence type="ECO:0000256" key="4">
    <source>
        <dbReference type="ARBA" id="ARBA00022692"/>
    </source>
</evidence>
<dbReference type="Proteomes" id="UP001179614">
    <property type="component" value="Chromosome"/>
</dbReference>
<protein>
    <submittedName>
        <fullName evidence="13">Mechanosensitive ion channel</fullName>
    </submittedName>
</protein>
<dbReference type="InterPro" id="IPR057485">
    <property type="entry name" value="YbiO-like_TM1"/>
</dbReference>
<dbReference type="PANTHER" id="PTHR30460">
    <property type="entry name" value="MODERATE CONDUCTANCE MECHANOSENSITIVE CHANNEL YBIO"/>
    <property type="match status" value="1"/>
</dbReference>
<evidence type="ECO:0000313" key="14">
    <source>
        <dbReference type="Proteomes" id="UP001179614"/>
    </source>
</evidence>
<evidence type="ECO:0000313" key="13">
    <source>
        <dbReference type="EMBL" id="WBL76812.1"/>
    </source>
</evidence>
<keyword evidence="14" id="KW-1185">Reference proteome</keyword>
<evidence type="ECO:0000256" key="1">
    <source>
        <dbReference type="ARBA" id="ARBA00004651"/>
    </source>
</evidence>
<name>A0ABY7MHH0_9BRAD</name>
<organism evidence="13 14">
    <name type="scientific">Bradyrhizobium xenonodulans</name>
    <dbReference type="NCBI Taxonomy" id="2736875"/>
    <lineage>
        <taxon>Bacteria</taxon>
        <taxon>Pseudomonadati</taxon>
        <taxon>Pseudomonadota</taxon>
        <taxon>Alphaproteobacteria</taxon>
        <taxon>Hyphomicrobiales</taxon>
        <taxon>Nitrobacteraceae</taxon>
        <taxon>Bradyrhizobium</taxon>
    </lineage>
</organism>
<feature type="transmembrane region" description="Helical" evidence="7">
    <location>
        <begin position="328"/>
        <end position="349"/>
    </location>
</feature>
<feature type="signal peptide" evidence="8">
    <location>
        <begin position="1"/>
        <end position="25"/>
    </location>
</feature>
<keyword evidence="6 7" id="KW-0472">Membrane</keyword>
<feature type="transmembrane region" description="Helical" evidence="7">
    <location>
        <begin position="259"/>
        <end position="281"/>
    </location>
</feature>
<evidence type="ECO:0000259" key="9">
    <source>
        <dbReference type="Pfam" id="PF00924"/>
    </source>
</evidence>
<dbReference type="Pfam" id="PF25392">
    <property type="entry name" value="MS_channel_TM1"/>
    <property type="match status" value="1"/>
</dbReference>
<feature type="chain" id="PRO_5046133459" evidence="8">
    <location>
        <begin position="26"/>
        <end position="777"/>
    </location>
</feature>
<evidence type="ECO:0000259" key="10">
    <source>
        <dbReference type="Pfam" id="PF21082"/>
    </source>
</evidence>
<dbReference type="Gene3D" id="3.30.70.100">
    <property type="match status" value="1"/>
</dbReference>
<dbReference type="Pfam" id="PF00924">
    <property type="entry name" value="MS_channel_2nd"/>
    <property type="match status" value="1"/>
</dbReference>
<keyword evidence="4 7" id="KW-0812">Transmembrane</keyword>
<feature type="transmembrane region" description="Helical" evidence="7">
    <location>
        <begin position="462"/>
        <end position="489"/>
    </location>
</feature>
<dbReference type="InterPro" id="IPR049278">
    <property type="entry name" value="MS_channel_C"/>
</dbReference>
<feature type="transmembrane region" description="Helical" evidence="7">
    <location>
        <begin position="143"/>
        <end position="165"/>
    </location>
</feature>
<dbReference type="PANTHER" id="PTHR30460:SF0">
    <property type="entry name" value="MODERATE CONDUCTANCE MECHANOSENSITIVE CHANNEL YBIO"/>
    <property type="match status" value="1"/>
</dbReference>
<dbReference type="EMBL" id="CP089391">
    <property type="protein sequence ID" value="WBL76812.1"/>
    <property type="molecule type" value="Genomic_DNA"/>
</dbReference>
<evidence type="ECO:0000256" key="5">
    <source>
        <dbReference type="ARBA" id="ARBA00022989"/>
    </source>
</evidence>
<feature type="transmembrane region" description="Helical" evidence="7">
    <location>
        <begin position="495"/>
        <end position="514"/>
    </location>
</feature>
<evidence type="ECO:0000256" key="3">
    <source>
        <dbReference type="ARBA" id="ARBA00022475"/>
    </source>
</evidence>
<dbReference type="SUPFAM" id="SSF50182">
    <property type="entry name" value="Sm-like ribonucleoproteins"/>
    <property type="match status" value="1"/>
</dbReference>
<reference evidence="13" key="1">
    <citation type="submission" date="2021-12" db="EMBL/GenBank/DDBJ databases">
        <title>Bradyrhizobium xenonodulans sp. nov.</title>
        <authorList>
            <person name="Claassens R."/>
            <person name="Venter S.N."/>
            <person name="Beukes C.W."/>
            <person name="Stepkowski T."/>
            <person name="Steenkamp E.T."/>
        </authorList>
    </citation>
    <scope>NUCLEOTIDE SEQUENCE</scope>
    <source>
        <strain evidence="13">14AB</strain>
    </source>
</reference>
<evidence type="ECO:0000256" key="2">
    <source>
        <dbReference type="ARBA" id="ARBA00008017"/>
    </source>
</evidence>
<dbReference type="SUPFAM" id="SSF82689">
    <property type="entry name" value="Mechanosensitive channel protein MscS (YggB), C-terminal domain"/>
    <property type="match status" value="1"/>
</dbReference>
<gene>
    <name evidence="13" type="ORF">I3J27_27860</name>
</gene>
<dbReference type="InterPro" id="IPR045276">
    <property type="entry name" value="YbiO_bact"/>
</dbReference>
<comment type="similarity">
    <text evidence="2">Belongs to the MscS (TC 1.A.23) family.</text>
</comment>
<keyword evidence="8" id="KW-0732">Signal</keyword>
<dbReference type="InterPro" id="IPR010920">
    <property type="entry name" value="LSM_dom_sf"/>
</dbReference>
<feature type="domain" description="Mechanosensitive ion channel MscS" evidence="9">
    <location>
        <begin position="592"/>
        <end position="656"/>
    </location>
</feature>
<dbReference type="Pfam" id="PF21088">
    <property type="entry name" value="MS_channel_1st"/>
    <property type="match status" value="1"/>
</dbReference>
<feature type="transmembrane region" description="Helical" evidence="7">
    <location>
        <begin position="571"/>
        <end position="588"/>
    </location>
</feature>
<evidence type="ECO:0000256" key="8">
    <source>
        <dbReference type="SAM" id="SignalP"/>
    </source>
</evidence>
<evidence type="ECO:0000259" key="11">
    <source>
        <dbReference type="Pfam" id="PF21088"/>
    </source>
</evidence>
<keyword evidence="3" id="KW-1003">Cell membrane</keyword>
<feature type="transmembrane region" description="Helical" evidence="7">
    <location>
        <begin position="546"/>
        <end position="565"/>
    </location>
</feature>
<dbReference type="InterPro" id="IPR006685">
    <property type="entry name" value="MscS_channel_2nd"/>
</dbReference>
<dbReference type="InterPro" id="IPR023408">
    <property type="entry name" value="MscS_beta-dom_sf"/>
</dbReference>
<dbReference type="RefSeq" id="WP_270162086.1">
    <property type="nucleotide sequence ID" value="NZ_CP089391.1"/>
</dbReference>
<comment type="subcellular location">
    <subcellularLocation>
        <location evidence="1">Cell membrane</location>
        <topology evidence="1">Multi-pass membrane protein</topology>
    </subcellularLocation>
</comment>
<dbReference type="InterPro" id="IPR049142">
    <property type="entry name" value="MS_channel_1st"/>
</dbReference>
<sequence>MSHKLVPALLAALFLAVSSFSSARAEPPAASSAAALSPEDARRALETLQDDKKRAQMIDTLRAIANVSGPQQPAPPAPEQKSPIPLSADGLGAQLLLTVSEEIGEISSEIAGVARTLTNFPAFYYWIVRTANDPAAYNLLIEIAWKLALVFGCAFCAEWVIFRLIRRPVAFLEGRVPQSTRLPAQALPIADPPSSVADVTPEPDLHKRRHSLARVWQLLLRLPFVLGRLVLELLPVFVFVGVATALLGTEIGEPTTVRLVILAVANAYAFSRGLICVVRALAGPFGLFPVRAETAAYVEIWARRIVGVGVSGIAFANVALLLGLHRAGYAALLRMVMLVVHLFVVVIILQCRRQVAEAIRAPAERQGIAARLRNRIAGGWHYLAIALDLALWAVWALNIRNGYSLLLQYFVGTVVVALITRVAIMVTLSLIDRGFRIKPEILQRFPGLETRANRYLPLLRRIVSGVIGFVGFVAVLEVWGVDAIVWFYGGQIGSRLISAVATIGIAVIIAAAIWEASNAFMDRQINTLSRDGHYARAARLRTFQPMLRTALICLIATVVGLTALSEIGVNVAPLLAGAGIVGIAIGFGSQKLVQDLITGLFLLLENTVQVGDTVSVSGLTGVVENVSIRTIRLRAGDGAVHIVPFSAVTTITNASRGAGNASVSVNVAYKEDTDRAGQVLKEIVDEMRREPEFRAAIRGDLELWGIDKVDGAMVSIVGQIRCTETGRWPVQREFNRRMKLRFQQHGIEVASPVQTILMQVAPPADGAANLTPRRAAG</sequence>
<dbReference type="InterPro" id="IPR011066">
    <property type="entry name" value="MscS_channel_C_sf"/>
</dbReference>
<proteinExistence type="inferred from homology"/>
<feature type="transmembrane region" description="Helical" evidence="7">
    <location>
        <begin position="301"/>
        <end position="322"/>
    </location>
</feature>
<feature type="transmembrane region" description="Helical" evidence="7">
    <location>
        <begin position="409"/>
        <end position="431"/>
    </location>
</feature>
<feature type="domain" description="Mechanosensitive ion channel MscS C-terminal" evidence="10">
    <location>
        <begin position="662"/>
        <end position="748"/>
    </location>
</feature>
<feature type="transmembrane region" description="Helical" evidence="7">
    <location>
        <begin position="218"/>
        <end position="247"/>
    </location>
</feature>
<feature type="transmembrane region" description="Helical" evidence="7">
    <location>
        <begin position="380"/>
        <end position="397"/>
    </location>
</feature>
<evidence type="ECO:0000259" key="12">
    <source>
        <dbReference type="Pfam" id="PF25392"/>
    </source>
</evidence>
<feature type="domain" description="Moderate conductance mechanosensitive channel YbiO-like transmembrane helix 1" evidence="12">
    <location>
        <begin position="411"/>
        <end position="486"/>
    </location>
</feature>